<dbReference type="Proteomes" id="UP000830198">
    <property type="component" value="Chromosome"/>
</dbReference>
<reference evidence="1 2" key="1">
    <citation type="submission" date="2022-04" db="EMBL/GenBank/DDBJ databases">
        <title>The arsenic-methylating capacity of Chitinophaga filiformis YT5 during chitin decomposition.</title>
        <authorList>
            <person name="Chen G."/>
            <person name="Liang Y."/>
        </authorList>
    </citation>
    <scope>NUCLEOTIDE SEQUENCE [LARGE SCALE GENOMIC DNA]</scope>
    <source>
        <strain evidence="1 2">YT5</strain>
    </source>
</reference>
<proteinExistence type="predicted"/>
<gene>
    <name evidence="1" type="ORF">MYF79_21015</name>
</gene>
<evidence type="ECO:0000313" key="2">
    <source>
        <dbReference type="Proteomes" id="UP000830198"/>
    </source>
</evidence>
<accession>A0ABY4HV01</accession>
<sequence>MKHIIITLLLFVIYACKSYAQRPKNGTYTYQVAFAEYQGRSLGATVLVKIKGDSIYVIHNGNNLSGKKGEVIDCGIIMQHRKTGEWIIGHHSSDKLAPYVGGCSDGPRVIDFVHKKFWLC</sequence>
<dbReference type="RefSeq" id="WP_247809805.1">
    <property type="nucleotide sequence ID" value="NZ_CP095855.1"/>
</dbReference>
<evidence type="ECO:0000313" key="1">
    <source>
        <dbReference type="EMBL" id="UPK67427.1"/>
    </source>
</evidence>
<keyword evidence="2" id="KW-1185">Reference proteome</keyword>
<protein>
    <submittedName>
        <fullName evidence="1">Uncharacterized protein</fullName>
    </submittedName>
</protein>
<name>A0ABY4HV01_CHIFI</name>
<dbReference type="EMBL" id="CP095855">
    <property type="protein sequence ID" value="UPK67427.1"/>
    <property type="molecule type" value="Genomic_DNA"/>
</dbReference>
<organism evidence="1 2">
    <name type="scientific">Chitinophaga filiformis</name>
    <name type="common">Myxococcus filiformis</name>
    <name type="synonym">Flexibacter filiformis</name>
    <dbReference type="NCBI Taxonomy" id="104663"/>
    <lineage>
        <taxon>Bacteria</taxon>
        <taxon>Pseudomonadati</taxon>
        <taxon>Bacteroidota</taxon>
        <taxon>Chitinophagia</taxon>
        <taxon>Chitinophagales</taxon>
        <taxon>Chitinophagaceae</taxon>
        <taxon>Chitinophaga</taxon>
    </lineage>
</organism>
<dbReference type="PROSITE" id="PS51257">
    <property type="entry name" value="PROKAR_LIPOPROTEIN"/>
    <property type="match status" value="1"/>
</dbReference>